<dbReference type="GO" id="GO:0003677">
    <property type="term" value="F:DNA binding"/>
    <property type="evidence" value="ECO:0007669"/>
    <property type="project" value="InterPro"/>
</dbReference>
<dbReference type="Pfam" id="PF08281">
    <property type="entry name" value="Sigma70_r4_2"/>
    <property type="match status" value="1"/>
</dbReference>
<dbReference type="GO" id="GO:0006352">
    <property type="term" value="P:DNA-templated transcription initiation"/>
    <property type="evidence" value="ECO:0007669"/>
    <property type="project" value="InterPro"/>
</dbReference>
<dbReference type="InterPro" id="IPR013249">
    <property type="entry name" value="RNA_pol_sigma70_r4_t2"/>
</dbReference>
<keyword evidence="2" id="KW-0805">Transcription regulation</keyword>
<dbReference type="GO" id="GO:0016987">
    <property type="term" value="F:sigma factor activity"/>
    <property type="evidence" value="ECO:0007669"/>
    <property type="project" value="UniProtKB-KW"/>
</dbReference>
<dbReference type="PANTHER" id="PTHR30173">
    <property type="entry name" value="SIGMA 19 FACTOR"/>
    <property type="match status" value="1"/>
</dbReference>
<feature type="region of interest" description="Disordered" evidence="5">
    <location>
        <begin position="100"/>
        <end position="123"/>
    </location>
</feature>
<comment type="caution">
    <text evidence="8">The sequence shown here is derived from an EMBL/GenBank/DDBJ whole genome shotgun (WGS) entry which is preliminary data.</text>
</comment>
<keyword evidence="3" id="KW-0731">Sigma factor</keyword>
<reference evidence="8" key="1">
    <citation type="submission" date="2023-07" db="EMBL/GenBank/DDBJ databases">
        <title>Comparative genomics of wheat-associated soil bacteria to identify genetic determinants of phenazine resistance.</title>
        <authorList>
            <person name="Mouncey N."/>
        </authorList>
    </citation>
    <scope>NUCLEOTIDE SEQUENCE</scope>
    <source>
        <strain evidence="8">V4I22</strain>
    </source>
</reference>
<name>A0AAW8FPS7_9ACTN</name>
<dbReference type="NCBIfam" id="TIGR02937">
    <property type="entry name" value="sigma70-ECF"/>
    <property type="match status" value="1"/>
</dbReference>
<dbReference type="InterPro" id="IPR013325">
    <property type="entry name" value="RNA_pol_sigma_r2"/>
</dbReference>
<proteinExistence type="inferred from homology"/>
<organism evidence="8 9">
    <name type="scientific">Streptomyces canus</name>
    <dbReference type="NCBI Taxonomy" id="58343"/>
    <lineage>
        <taxon>Bacteria</taxon>
        <taxon>Bacillati</taxon>
        <taxon>Actinomycetota</taxon>
        <taxon>Actinomycetes</taxon>
        <taxon>Kitasatosporales</taxon>
        <taxon>Streptomycetaceae</taxon>
        <taxon>Streptomyces</taxon>
        <taxon>Streptomyces aurantiacus group</taxon>
    </lineage>
</organism>
<gene>
    <name evidence="8" type="ORF">QFZ22_007050</name>
</gene>
<dbReference type="SUPFAM" id="SSF88659">
    <property type="entry name" value="Sigma3 and sigma4 domains of RNA polymerase sigma factors"/>
    <property type="match status" value="1"/>
</dbReference>
<feature type="domain" description="RNA polymerase sigma factor 70 region 4 type 2" evidence="7">
    <location>
        <begin position="130"/>
        <end position="181"/>
    </location>
</feature>
<dbReference type="PANTHER" id="PTHR30173:SF36">
    <property type="entry name" value="ECF RNA POLYMERASE SIGMA FACTOR SIGJ"/>
    <property type="match status" value="1"/>
</dbReference>
<evidence type="ECO:0000256" key="3">
    <source>
        <dbReference type="ARBA" id="ARBA00023082"/>
    </source>
</evidence>
<sequence length="237" mass="26460">MDRYLLEARRLPMDGGHASPSTIDDLEDAASIYLRNRPALLKIAHRILDNENEAEEVVQEVWLRLQRTDRTSVRSPQALLRTITVRLAINSVQSAYRRREQSATPWLPEALDPGPGPESAAEQQDTVERAVSLLLETLTPPQRTAFVLREGFGYPYERIAGLLHLSVANARQQVTRAQRRLGAKRHRQPVDSISHRRLVQAFLAAAQGGDLDRLERVLLSETGPTVRAARTAGARAA</sequence>
<accession>A0AAW8FPS7</accession>
<evidence type="ECO:0000259" key="7">
    <source>
        <dbReference type="Pfam" id="PF08281"/>
    </source>
</evidence>
<dbReference type="InterPro" id="IPR036388">
    <property type="entry name" value="WH-like_DNA-bd_sf"/>
</dbReference>
<evidence type="ECO:0000313" key="9">
    <source>
        <dbReference type="Proteomes" id="UP001234216"/>
    </source>
</evidence>
<evidence type="ECO:0000259" key="6">
    <source>
        <dbReference type="Pfam" id="PF04542"/>
    </source>
</evidence>
<dbReference type="RefSeq" id="WP_306982223.1">
    <property type="nucleotide sequence ID" value="NZ_JAUSZV010000005.1"/>
</dbReference>
<evidence type="ECO:0000256" key="5">
    <source>
        <dbReference type="SAM" id="MobiDB-lite"/>
    </source>
</evidence>
<evidence type="ECO:0000256" key="2">
    <source>
        <dbReference type="ARBA" id="ARBA00023015"/>
    </source>
</evidence>
<dbReference type="Pfam" id="PF04542">
    <property type="entry name" value="Sigma70_r2"/>
    <property type="match status" value="1"/>
</dbReference>
<dbReference type="InterPro" id="IPR014284">
    <property type="entry name" value="RNA_pol_sigma-70_dom"/>
</dbReference>
<dbReference type="InterPro" id="IPR007627">
    <property type="entry name" value="RNA_pol_sigma70_r2"/>
</dbReference>
<evidence type="ECO:0000313" key="8">
    <source>
        <dbReference type="EMBL" id="MDQ0911065.1"/>
    </source>
</evidence>
<dbReference type="AlphaFoldDB" id="A0AAW8FPS7"/>
<dbReference type="InterPro" id="IPR013324">
    <property type="entry name" value="RNA_pol_sigma_r3/r4-like"/>
</dbReference>
<dbReference type="InterPro" id="IPR052704">
    <property type="entry name" value="ECF_Sigma-70_Domain"/>
</dbReference>
<evidence type="ECO:0000256" key="4">
    <source>
        <dbReference type="ARBA" id="ARBA00023163"/>
    </source>
</evidence>
<evidence type="ECO:0000256" key="1">
    <source>
        <dbReference type="ARBA" id="ARBA00010641"/>
    </source>
</evidence>
<protein>
    <submittedName>
        <fullName evidence="8">RNA polymerase sigma factor (Sigma-70 family)</fullName>
    </submittedName>
</protein>
<keyword evidence="4" id="KW-0804">Transcription</keyword>
<dbReference type="Gene3D" id="1.10.1740.10">
    <property type="match status" value="1"/>
</dbReference>
<feature type="domain" description="RNA polymerase sigma-70 region 2" evidence="6">
    <location>
        <begin position="33"/>
        <end position="97"/>
    </location>
</feature>
<dbReference type="Proteomes" id="UP001234216">
    <property type="component" value="Unassembled WGS sequence"/>
</dbReference>
<comment type="similarity">
    <text evidence="1">Belongs to the sigma-70 factor family. ECF subfamily.</text>
</comment>
<dbReference type="Gene3D" id="1.10.10.10">
    <property type="entry name" value="Winged helix-like DNA-binding domain superfamily/Winged helix DNA-binding domain"/>
    <property type="match status" value="1"/>
</dbReference>
<dbReference type="SUPFAM" id="SSF88946">
    <property type="entry name" value="Sigma2 domain of RNA polymerase sigma factors"/>
    <property type="match status" value="1"/>
</dbReference>
<dbReference type="EMBL" id="JAUSZV010000005">
    <property type="protein sequence ID" value="MDQ0911065.1"/>
    <property type="molecule type" value="Genomic_DNA"/>
</dbReference>